<feature type="non-terminal residue" evidence="1">
    <location>
        <position position="549"/>
    </location>
</feature>
<sequence>MRCKTCLNLQYEDSEPGTHSSHIPFKTNYHKTLGAVRQSADEGCYFCTMILAGLNSSRRQNEIAPPANTPINLRLSMQRGWDKVKGTHVKGDGIIAVSMAGMQGHVYYKMQPSDHDTLPIIPDAINDTHTGSARTMALIRSWLTHCQTHHHATCAPPSPATPLPTRLIDVSPPNMPPNTAVLVETASLPLNKQTTAATPYLALSHCWGAHLPLTTTTANLASHLGALPTAPTLPPTFHHAILTTRALSHRHLWIDSLCILQDSRSDWAREAALMGAYFANCAIVLAAADGADSRAGLFRAREAWAWQPLREVRVRMPGVGVPVREDGKGWVWYAALGVGPLDGRAWTMQELVLARRMVRWEGFRVRWVCKGGEACENAPEMREVGEGLKEVARGLGAGWVRLLSGDGKGREGVERLELYMDWYRTVERYTLRGITKQFDILPAVGGLASRFQGLVGDRYVAGLWEKDLHNGLLWTVEGPIRPGDQPFRAPSWSWASINLTSIKFDQIPQPKYGTWGKDWFEVEEVTTPLATVNEYGEVDGGVLRVTGYL</sequence>
<evidence type="ECO:0000313" key="2">
    <source>
        <dbReference type="Proteomes" id="UP000724584"/>
    </source>
</evidence>
<evidence type="ECO:0000313" key="1">
    <source>
        <dbReference type="EMBL" id="KAH6649338.1"/>
    </source>
</evidence>
<proteinExistence type="predicted"/>
<name>A0ACB7PJR7_9PEZI</name>
<organism evidence="1 2">
    <name type="scientific">Chaetomium tenue</name>
    <dbReference type="NCBI Taxonomy" id="1854479"/>
    <lineage>
        <taxon>Eukaryota</taxon>
        <taxon>Fungi</taxon>
        <taxon>Dikarya</taxon>
        <taxon>Ascomycota</taxon>
        <taxon>Pezizomycotina</taxon>
        <taxon>Sordariomycetes</taxon>
        <taxon>Sordariomycetidae</taxon>
        <taxon>Sordariales</taxon>
        <taxon>Chaetomiaceae</taxon>
        <taxon>Chaetomium</taxon>
    </lineage>
</organism>
<gene>
    <name evidence="1" type="ORF">F5144DRAFT_634574</name>
</gene>
<comment type="caution">
    <text evidence="1">The sequence shown here is derived from an EMBL/GenBank/DDBJ whole genome shotgun (WGS) entry which is preliminary data.</text>
</comment>
<keyword evidence="2" id="KW-1185">Reference proteome</keyword>
<dbReference type="EMBL" id="JAGIZQ010000001">
    <property type="protein sequence ID" value="KAH6649338.1"/>
    <property type="molecule type" value="Genomic_DNA"/>
</dbReference>
<reference evidence="1 2" key="1">
    <citation type="journal article" date="2021" name="Nat. Commun.">
        <title>Genetic determinants of endophytism in the Arabidopsis root mycobiome.</title>
        <authorList>
            <person name="Mesny F."/>
            <person name="Miyauchi S."/>
            <person name="Thiergart T."/>
            <person name="Pickel B."/>
            <person name="Atanasova L."/>
            <person name="Karlsson M."/>
            <person name="Huettel B."/>
            <person name="Barry K.W."/>
            <person name="Haridas S."/>
            <person name="Chen C."/>
            <person name="Bauer D."/>
            <person name="Andreopoulos W."/>
            <person name="Pangilinan J."/>
            <person name="LaButti K."/>
            <person name="Riley R."/>
            <person name="Lipzen A."/>
            <person name="Clum A."/>
            <person name="Drula E."/>
            <person name="Henrissat B."/>
            <person name="Kohler A."/>
            <person name="Grigoriev I.V."/>
            <person name="Martin F.M."/>
            <person name="Hacquard S."/>
        </authorList>
    </citation>
    <scope>NUCLEOTIDE SEQUENCE [LARGE SCALE GENOMIC DNA]</scope>
    <source>
        <strain evidence="1 2">MPI-SDFR-AT-0079</strain>
    </source>
</reference>
<dbReference type="Proteomes" id="UP000724584">
    <property type="component" value="Unassembled WGS sequence"/>
</dbReference>
<accession>A0ACB7PJR7</accession>
<protein>
    <submittedName>
        <fullName evidence="1">Heterokaryon incompatibility protein-domain-containing protein</fullName>
    </submittedName>
</protein>